<sequence length="50" mass="5957">MMDSTPDDLVNNRLQPHNFMGSPENRLFYQKNCQFLINVLIRILMNLFTI</sequence>
<proteinExistence type="predicted"/>
<reference evidence="1" key="1">
    <citation type="journal article" date="2011" name="BMC Genomics">
        <title>Shotgun sequencing of Yersinia enterocolitica strain W22703 (biotype 2, serotype O:9): genomic evidence for oscillation between invertebrates and mammals.</title>
        <authorList>
            <person name="Fuchs T.M."/>
            <person name="Brandt K."/>
            <person name="Starke M."/>
            <person name="Rattei T."/>
        </authorList>
    </citation>
    <scope>NUCLEOTIDE SEQUENCE</scope>
</reference>
<gene>
    <name evidence="1" type="ORF">YEW_DX16710</name>
</gene>
<organism evidence="1">
    <name type="scientific">Yersinia enterocolitica W22703</name>
    <dbReference type="NCBI Taxonomy" id="913028"/>
    <lineage>
        <taxon>Bacteria</taxon>
        <taxon>Pseudomonadati</taxon>
        <taxon>Pseudomonadota</taxon>
        <taxon>Gammaproteobacteria</taxon>
        <taxon>Enterobacterales</taxon>
        <taxon>Yersiniaceae</taxon>
        <taxon>Yersinia</taxon>
    </lineage>
</organism>
<evidence type="ECO:0000313" key="1">
    <source>
        <dbReference type="EMBL" id="CBX69843.1"/>
    </source>
</evidence>
<protein>
    <submittedName>
        <fullName evidence="1">Uncharacterized protein</fullName>
    </submittedName>
</protein>
<accession>F4MVI5</accession>
<dbReference type="EMBL" id="FR718508">
    <property type="protein sequence ID" value="CBX69843.1"/>
    <property type="molecule type" value="Genomic_DNA"/>
</dbReference>
<dbReference type="AlphaFoldDB" id="F4MVI5"/>
<name>F4MVI5_YEREN</name>